<sequence>MSPQPEPDGETDKGPPSDEDEEGVDSIPTPQFVIDNANSDSESENEDGDSYYGYQMLPQEPEEISGDTMGTSVTSTDDLSQSSQSSESSTEAGAEGQNTADCDKDKSEHLNKLDHSVLHQSTGGQETGYMKLPDLPKPESKDLLWNKQRTSPIQMESGQAEKVKTAMSNILLPTPNIPDWAKNISEEDWHIKLLSLRKNNTS</sequence>
<feature type="compositionally biased region" description="Basic and acidic residues" evidence="7">
    <location>
        <begin position="101"/>
        <end position="117"/>
    </location>
</feature>
<evidence type="ECO:0000256" key="4">
    <source>
        <dbReference type="ARBA" id="ARBA00022553"/>
    </source>
</evidence>
<evidence type="ECO:0000256" key="1">
    <source>
        <dbReference type="ARBA" id="ARBA00002540"/>
    </source>
</evidence>
<dbReference type="InterPro" id="IPR009685">
    <property type="entry name" value="MEA1"/>
</dbReference>
<reference evidence="8 9" key="1">
    <citation type="journal article" date="2017" name="Nat. Ecol. Evol.">
        <title>Scallop genome provides insights into evolution of bilaterian karyotype and development.</title>
        <authorList>
            <person name="Wang S."/>
            <person name="Zhang J."/>
            <person name="Jiao W."/>
            <person name="Li J."/>
            <person name="Xun X."/>
            <person name="Sun Y."/>
            <person name="Guo X."/>
            <person name="Huan P."/>
            <person name="Dong B."/>
            <person name="Zhang L."/>
            <person name="Hu X."/>
            <person name="Sun X."/>
            <person name="Wang J."/>
            <person name="Zhao C."/>
            <person name="Wang Y."/>
            <person name="Wang D."/>
            <person name="Huang X."/>
            <person name="Wang R."/>
            <person name="Lv J."/>
            <person name="Li Y."/>
            <person name="Zhang Z."/>
            <person name="Liu B."/>
            <person name="Lu W."/>
            <person name="Hui Y."/>
            <person name="Liang J."/>
            <person name="Zhou Z."/>
            <person name="Hou R."/>
            <person name="Li X."/>
            <person name="Liu Y."/>
            <person name="Li H."/>
            <person name="Ning X."/>
            <person name="Lin Y."/>
            <person name="Zhao L."/>
            <person name="Xing Q."/>
            <person name="Dou J."/>
            <person name="Li Y."/>
            <person name="Mao J."/>
            <person name="Guo H."/>
            <person name="Dou H."/>
            <person name="Li T."/>
            <person name="Mu C."/>
            <person name="Jiang W."/>
            <person name="Fu Q."/>
            <person name="Fu X."/>
            <person name="Miao Y."/>
            <person name="Liu J."/>
            <person name="Yu Q."/>
            <person name="Li R."/>
            <person name="Liao H."/>
            <person name="Li X."/>
            <person name="Kong Y."/>
            <person name="Jiang Z."/>
            <person name="Chourrout D."/>
            <person name="Li R."/>
            <person name="Bao Z."/>
        </authorList>
    </citation>
    <scope>NUCLEOTIDE SEQUENCE [LARGE SCALE GENOMIC DNA]</scope>
    <source>
        <strain evidence="8 9">PY_sf001</strain>
    </source>
</reference>
<evidence type="ECO:0000256" key="3">
    <source>
        <dbReference type="ARBA" id="ARBA00022473"/>
    </source>
</evidence>
<evidence type="ECO:0000256" key="6">
    <source>
        <dbReference type="ARBA" id="ARBA00022871"/>
    </source>
</evidence>
<feature type="compositionally biased region" description="Low complexity" evidence="7">
    <location>
        <begin position="71"/>
        <end position="91"/>
    </location>
</feature>
<comment type="caution">
    <text evidence="8">The sequence shown here is derived from an EMBL/GenBank/DDBJ whole genome shotgun (WGS) entry which is preliminary data.</text>
</comment>
<proteinExistence type="predicted"/>
<evidence type="ECO:0000256" key="7">
    <source>
        <dbReference type="SAM" id="MobiDB-lite"/>
    </source>
</evidence>
<protein>
    <recommendedName>
        <fullName evidence="2">Male-enhanced antigen 1</fullName>
    </recommendedName>
</protein>
<accession>A0A210PPI7</accession>
<dbReference type="PANTHER" id="PTHR17005">
    <property type="entry name" value="MALE-ENHANCED ANTIGEN-1"/>
    <property type="match status" value="1"/>
</dbReference>
<dbReference type="Pfam" id="PF06910">
    <property type="entry name" value="MEA1"/>
    <property type="match status" value="1"/>
</dbReference>
<evidence type="ECO:0000256" key="2">
    <source>
        <dbReference type="ARBA" id="ARBA00022245"/>
    </source>
</evidence>
<dbReference type="GO" id="GO:0030154">
    <property type="term" value="P:cell differentiation"/>
    <property type="evidence" value="ECO:0007669"/>
    <property type="project" value="UniProtKB-KW"/>
</dbReference>
<dbReference type="AlphaFoldDB" id="A0A210PPI7"/>
<keyword evidence="3" id="KW-0217">Developmental protein</keyword>
<evidence type="ECO:0000313" key="8">
    <source>
        <dbReference type="EMBL" id="OWF38393.1"/>
    </source>
</evidence>
<name>A0A210PPI7_MIZYE</name>
<organism evidence="8 9">
    <name type="scientific">Mizuhopecten yessoensis</name>
    <name type="common">Japanese scallop</name>
    <name type="synonym">Patinopecten yessoensis</name>
    <dbReference type="NCBI Taxonomy" id="6573"/>
    <lineage>
        <taxon>Eukaryota</taxon>
        <taxon>Metazoa</taxon>
        <taxon>Spiralia</taxon>
        <taxon>Lophotrochozoa</taxon>
        <taxon>Mollusca</taxon>
        <taxon>Bivalvia</taxon>
        <taxon>Autobranchia</taxon>
        <taxon>Pteriomorphia</taxon>
        <taxon>Pectinida</taxon>
        <taxon>Pectinoidea</taxon>
        <taxon>Pectinidae</taxon>
        <taxon>Mizuhopecten</taxon>
    </lineage>
</organism>
<keyword evidence="5" id="KW-0221">Differentiation</keyword>
<gene>
    <name evidence="8" type="ORF">KP79_PYT10731</name>
</gene>
<dbReference type="OrthoDB" id="5593200at2759"/>
<comment type="function">
    <text evidence="1">May play an important role in spermatogenesis and/or testis development.</text>
</comment>
<keyword evidence="4" id="KW-0597">Phosphoprotein</keyword>
<dbReference type="GO" id="GO:0007283">
    <property type="term" value="P:spermatogenesis"/>
    <property type="evidence" value="ECO:0007669"/>
    <property type="project" value="UniProtKB-KW"/>
</dbReference>
<keyword evidence="9" id="KW-1185">Reference proteome</keyword>
<dbReference type="EMBL" id="NEDP02005568">
    <property type="protein sequence ID" value="OWF38393.1"/>
    <property type="molecule type" value="Genomic_DNA"/>
</dbReference>
<evidence type="ECO:0000313" key="9">
    <source>
        <dbReference type="Proteomes" id="UP000242188"/>
    </source>
</evidence>
<dbReference type="Proteomes" id="UP000242188">
    <property type="component" value="Unassembled WGS sequence"/>
</dbReference>
<evidence type="ECO:0000256" key="5">
    <source>
        <dbReference type="ARBA" id="ARBA00022782"/>
    </source>
</evidence>
<keyword evidence="6" id="KW-0744">Spermatogenesis</keyword>
<feature type="region of interest" description="Disordered" evidence="7">
    <location>
        <begin position="1"/>
        <end position="140"/>
    </location>
</feature>